<dbReference type="EMBL" id="WJBB01000009">
    <property type="protein sequence ID" value="MBC3797268.1"/>
    <property type="molecule type" value="Genomic_DNA"/>
</dbReference>
<evidence type="ECO:0008006" key="4">
    <source>
        <dbReference type="Google" id="ProtNLM"/>
    </source>
</evidence>
<comment type="caution">
    <text evidence="2">The sequence shown here is derived from an EMBL/GenBank/DDBJ whole genome shotgun (WGS) entry which is preliminary data.</text>
</comment>
<keyword evidence="1" id="KW-0812">Transmembrane</keyword>
<name>A0ABR6WL86_9FIRM</name>
<dbReference type="RefSeq" id="WP_148603082.1">
    <property type="nucleotide sequence ID" value="NZ_RXYB01000005.1"/>
</dbReference>
<keyword evidence="3" id="KW-1185">Reference proteome</keyword>
<sequence length="158" mass="17557">MICNKDKKSNELPDIPPELAQKTLDNVFNACNVEPNKTPIPVLTAERKNIKRFHRSIVNLSIIAIIFLLLSPLAFIRPQFNLATESVSQNSIILNIEVSQFAKPISVNATINNETIPVTKISDTLYSVKVTDNGELNVMVTGLNYQITTKTAHISNLK</sequence>
<protein>
    <recommendedName>
        <fullName evidence="4">DUF4179 domain-containing protein</fullName>
    </recommendedName>
</protein>
<evidence type="ECO:0000313" key="2">
    <source>
        <dbReference type="EMBL" id="MBC3797268.1"/>
    </source>
</evidence>
<dbReference type="Proteomes" id="UP000653358">
    <property type="component" value="Unassembled WGS sequence"/>
</dbReference>
<gene>
    <name evidence="2" type="ORF">GH807_09430</name>
</gene>
<feature type="transmembrane region" description="Helical" evidence="1">
    <location>
        <begin position="57"/>
        <end position="76"/>
    </location>
</feature>
<accession>A0ABR6WL86</accession>
<keyword evidence="1" id="KW-0472">Membrane</keyword>
<organism evidence="2 3">
    <name type="scientific">Acetobacterium tundrae</name>
    <dbReference type="NCBI Taxonomy" id="132932"/>
    <lineage>
        <taxon>Bacteria</taxon>
        <taxon>Bacillati</taxon>
        <taxon>Bacillota</taxon>
        <taxon>Clostridia</taxon>
        <taxon>Eubacteriales</taxon>
        <taxon>Eubacteriaceae</taxon>
        <taxon>Acetobacterium</taxon>
    </lineage>
</organism>
<evidence type="ECO:0000313" key="3">
    <source>
        <dbReference type="Proteomes" id="UP000653358"/>
    </source>
</evidence>
<reference evidence="2 3" key="1">
    <citation type="journal article" date="2020" name="mSystems">
        <title>Defining Genomic and Predicted Metabolic Features of the Acetobacterium Genus.</title>
        <authorList>
            <person name="Ross D.E."/>
            <person name="Marshall C.W."/>
            <person name="Gulliver D."/>
            <person name="May H.D."/>
            <person name="Norman R.S."/>
        </authorList>
    </citation>
    <scope>NUCLEOTIDE SEQUENCE [LARGE SCALE GENOMIC DNA]</scope>
    <source>
        <strain evidence="2 3">DSM 9173</strain>
    </source>
</reference>
<evidence type="ECO:0000256" key="1">
    <source>
        <dbReference type="SAM" id="Phobius"/>
    </source>
</evidence>
<proteinExistence type="predicted"/>
<keyword evidence="1" id="KW-1133">Transmembrane helix</keyword>